<name>A0A2K3DSM0_CHLRE</name>
<reference evidence="1 2" key="1">
    <citation type="journal article" date="2007" name="Science">
        <title>The Chlamydomonas genome reveals the evolution of key animal and plant functions.</title>
        <authorList>
            <person name="Merchant S.S."/>
            <person name="Prochnik S.E."/>
            <person name="Vallon O."/>
            <person name="Harris E.H."/>
            <person name="Karpowicz S.J."/>
            <person name="Witman G.B."/>
            <person name="Terry A."/>
            <person name="Salamov A."/>
            <person name="Fritz-Laylin L.K."/>
            <person name="Marechal-Drouard L."/>
            <person name="Marshall W.F."/>
            <person name="Qu L.H."/>
            <person name="Nelson D.R."/>
            <person name="Sanderfoot A.A."/>
            <person name="Spalding M.H."/>
            <person name="Kapitonov V.V."/>
            <person name="Ren Q."/>
            <person name="Ferris P."/>
            <person name="Lindquist E."/>
            <person name="Shapiro H."/>
            <person name="Lucas S.M."/>
            <person name="Grimwood J."/>
            <person name="Schmutz J."/>
            <person name="Cardol P."/>
            <person name="Cerutti H."/>
            <person name="Chanfreau G."/>
            <person name="Chen C.L."/>
            <person name="Cognat V."/>
            <person name="Croft M.T."/>
            <person name="Dent R."/>
            <person name="Dutcher S."/>
            <person name="Fernandez E."/>
            <person name="Fukuzawa H."/>
            <person name="Gonzalez-Ballester D."/>
            <person name="Gonzalez-Halphen D."/>
            <person name="Hallmann A."/>
            <person name="Hanikenne M."/>
            <person name="Hippler M."/>
            <person name="Inwood W."/>
            <person name="Jabbari K."/>
            <person name="Kalanon M."/>
            <person name="Kuras R."/>
            <person name="Lefebvre P.A."/>
            <person name="Lemaire S.D."/>
            <person name="Lobanov A.V."/>
            <person name="Lohr M."/>
            <person name="Manuell A."/>
            <person name="Meier I."/>
            <person name="Mets L."/>
            <person name="Mittag M."/>
            <person name="Mittelmeier T."/>
            <person name="Moroney J.V."/>
            <person name="Moseley J."/>
            <person name="Napoli C."/>
            <person name="Nedelcu A.M."/>
            <person name="Niyogi K."/>
            <person name="Novoselov S.V."/>
            <person name="Paulsen I.T."/>
            <person name="Pazour G."/>
            <person name="Purton S."/>
            <person name="Ral J.P."/>
            <person name="Riano-Pachon D.M."/>
            <person name="Riekhof W."/>
            <person name="Rymarquis L."/>
            <person name="Schroda M."/>
            <person name="Stern D."/>
            <person name="Umen J."/>
            <person name="Willows R."/>
            <person name="Wilson N."/>
            <person name="Zimmer S.L."/>
            <person name="Allmer J."/>
            <person name="Balk J."/>
            <person name="Bisova K."/>
            <person name="Chen C.J."/>
            <person name="Elias M."/>
            <person name="Gendler K."/>
            <person name="Hauser C."/>
            <person name="Lamb M.R."/>
            <person name="Ledford H."/>
            <person name="Long J.C."/>
            <person name="Minagawa J."/>
            <person name="Page M.D."/>
            <person name="Pan J."/>
            <person name="Pootakham W."/>
            <person name="Roje S."/>
            <person name="Rose A."/>
            <person name="Stahlberg E."/>
            <person name="Terauchi A.M."/>
            <person name="Yang P."/>
            <person name="Ball S."/>
            <person name="Bowler C."/>
            <person name="Dieckmann C.L."/>
            <person name="Gladyshev V.N."/>
            <person name="Green P."/>
            <person name="Jorgensen R."/>
            <person name="Mayfield S."/>
            <person name="Mueller-Roeber B."/>
            <person name="Rajamani S."/>
            <person name="Sayre R.T."/>
            <person name="Brokstein P."/>
            <person name="Dubchak I."/>
            <person name="Goodstein D."/>
            <person name="Hornick L."/>
            <person name="Huang Y.W."/>
            <person name="Jhaveri J."/>
            <person name="Luo Y."/>
            <person name="Martinez D."/>
            <person name="Ngau W.C."/>
            <person name="Otillar B."/>
            <person name="Poliakov A."/>
            <person name="Porter A."/>
            <person name="Szajkowski L."/>
            <person name="Werner G."/>
            <person name="Zhou K."/>
            <person name="Grigoriev I.V."/>
            <person name="Rokhsar D.S."/>
            <person name="Grossman A.R."/>
        </authorList>
    </citation>
    <scope>NUCLEOTIDE SEQUENCE [LARGE SCALE GENOMIC DNA]</scope>
    <source>
        <strain evidence="2">CC-503</strain>
    </source>
</reference>
<dbReference type="InParanoid" id="A0A2K3DSM0"/>
<sequence length="64" mass="7211">MDSEILPDWSRLTPELIEEIAARLHPNAVASSFKPLSKETSAILRKSDSTYDLVERRWATSLPA</sequence>
<dbReference type="AlphaFoldDB" id="A0A2K3DSM0"/>
<accession>A0A2K3DSM0</accession>
<protein>
    <submittedName>
        <fullName evidence="1">Uncharacterized protein</fullName>
    </submittedName>
</protein>
<evidence type="ECO:0000313" key="1">
    <source>
        <dbReference type="EMBL" id="PNW83534.1"/>
    </source>
</evidence>
<dbReference type="KEGG" id="cre:CHLRE_05g234646v5"/>
<gene>
    <name evidence="1" type="ORF">CHLRE_05g234646v5</name>
</gene>
<keyword evidence="2" id="KW-1185">Reference proteome</keyword>
<dbReference type="Gramene" id="PNW83534">
    <property type="protein sequence ID" value="PNW83534"/>
    <property type="gene ID" value="CHLRE_05g234646v5"/>
</dbReference>
<proteinExistence type="predicted"/>
<dbReference type="PANTHER" id="PTHR12393">
    <property type="entry name" value="SPHINGOMYELIN PHOSPHODIESTERASE RELATED"/>
    <property type="match status" value="1"/>
</dbReference>
<dbReference type="EMBL" id="CM008966">
    <property type="protein sequence ID" value="PNW83534.1"/>
    <property type="molecule type" value="Genomic_DNA"/>
</dbReference>
<dbReference type="GeneID" id="66053362"/>
<evidence type="ECO:0000313" key="2">
    <source>
        <dbReference type="Proteomes" id="UP000006906"/>
    </source>
</evidence>
<organism evidence="1 2">
    <name type="scientific">Chlamydomonas reinhardtii</name>
    <name type="common">Chlamydomonas smithii</name>
    <dbReference type="NCBI Taxonomy" id="3055"/>
    <lineage>
        <taxon>Eukaryota</taxon>
        <taxon>Viridiplantae</taxon>
        <taxon>Chlorophyta</taxon>
        <taxon>core chlorophytes</taxon>
        <taxon>Chlorophyceae</taxon>
        <taxon>CS clade</taxon>
        <taxon>Chlamydomonadales</taxon>
        <taxon>Chlamydomonadaceae</taxon>
        <taxon>Chlamydomonas</taxon>
    </lineage>
</organism>
<dbReference type="PANTHER" id="PTHR12393:SF6">
    <property type="entry name" value="SPHINGOMYELIN PHOSPHODIESTERASE 2"/>
    <property type="match status" value="1"/>
</dbReference>
<dbReference type="RefSeq" id="XP_042924778.1">
    <property type="nucleotide sequence ID" value="XM_043062214.1"/>
</dbReference>
<dbReference type="Proteomes" id="UP000006906">
    <property type="component" value="Chromosome 5"/>
</dbReference>